<organism evidence="2 3">
    <name type="scientific">Fusobacterium necrophorum subsp. funduliforme B35</name>
    <dbReference type="NCBI Taxonomy" id="1226633"/>
    <lineage>
        <taxon>Bacteria</taxon>
        <taxon>Fusobacteriati</taxon>
        <taxon>Fusobacteriota</taxon>
        <taxon>Fusobacteriia</taxon>
        <taxon>Fusobacteriales</taxon>
        <taxon>Fusobacteriaceae</taxon>
        <taxon>Fusobacterium</taxon>
    </lineage>
</organism>
<evidence type="ECO:0000259" key="1">
    <source>
        <dbReference type="SMART" id="SM00796"/>
    </source>
</evidence>
<dbReference type="PANTHER" id="PTHR34698:SF2">
    <property type="entry name" value="5-OXOPROLINASE SUBUNIT B"/>
    <property type="match status" value="1"/>
</dbReference>
<dbReference type="InterPro" id="IPR003833">
    <property type="entry name" value="CT_C_D"/>
</dbReference>
<dbReference type="SUPFAM" id="SSF50891">
    <property type="entry name" value="Cyclophilin-like"/>
    <property type="match status" value="1"/>
</dbReference>
<dbReference type="GO" id="GO:0016787">
    <property type="term" value="F:hydrolase activity"/>
    <property type="evidence" value="ECO:0007669"/>
    <property type="project" value="UniProtKB-KW"/>
</dbReference>
<dbReference type="Pfam" id="PF02682">
    <property type="entry name" value="CT_C_D"/>
    <property type="match status" value="1"/>
</dbReference>
<dbReference type="PANTHER" id="PTHR34698">
    <property type="entry name" value="5-OXOPROLINASE SUBUNIT B"/>
    <property type="match status" value="1"/>
</dbReference>
<dbReference type="RefSeq" id="WP_005953901.1">
    <property type="nucleotide sequence ID" value="NZ_AOJP01000001.1"/>
</dbReference>
<feature type="domain" description="Carboxyltransferase" evidence="1">
    <location>
        <begin position="5"/>
        <end position="207"/>
    </location>
</feature>
<reference evidence="2 3" key="1">
    <citation type="submission" date="2013-08" db="EMBL/GenBank/DDBJ databases">
        <title>An opportunistic ruminal bacterium that causes liver abscesses in cattle.</title>
        <authorList>
            <person name="Benahmed F.H."/>
            <person name="Rasmussen M."/>
            <person name="Harbottle H."/>
            <person name="Soppet D."/>
            <person name="Nagaraja T.G."/>
            <person name="Davidson M."/>
        </authorList>
    </citation>
    <scope>NUCLEOTIDE SEQUENCE [LARGE SCALE GENOMIC DNA]</scope>
    <source>
        <strain evidence="2 3">B35</strain>
    </source>
</reference>
<dbReference type="InterPro" id="IPR010016">
    <property type="entry name" value="PxpB"/>
</dbReference>
<protein>
    <submittedName>
        <fullName evidence="2">Allophanate hydrolase</fullName>
    </submittedName>
</protein>
<evidence type="ECO:0000313" key="3">
    <source>
        <dbReference type="Proteomes" id="UP000031184"/>
    </source>
</evidence>
<comment type="caution">
    <text evidence="2">The sequence shown here is derived from an EMBL/GenBank/DDBJ whole genome shotgun (WGS) entry which is preliminary data.</text>
</comment>
<name>A0A017H7K4_9FUSO</name>
<dbReference type="PATRIC" id="fig|1226633.4.peg.924"/>
<dbReference type="EMBL" id="AUZI01000012">
    <property type="protein sequence ID" value="KID49423.1"/>
    <property type="molecule type" value="Genomic_DNA"/>
</dbReference>
<dbReference type="SMART" id="SM00796">
    <property type="entry name" value="AHS1"/>
    <property type="match status" value="1"/>
</dbReference>
<dbReference type="Gene3D" id="2.40.100.10">
    <property type="entry name" value="Cyclophilin-like"/>
    <property type="match status" value="1"/>
</dbReference>
<dbReference type="Gene3D" id="3.30.1360.40">
    <property type="match status" value="1"/>
</dbReference>
<dbReference type="OrthoDB" id="9778567at2"/>
<dbReference type="SUPFAM" id="SSF160467">
    <property type="entry name" value="PH0987 N-terminal domain-like"/>
    <property type="match status" value="1"/>
</dbReference>
<dbReference type="AlphaFoldDB" id="A0A017H7K4"/>
<dbReference type="Proteomes" id="UP000031184">
    <property type="component" value="Unassembled WGS sequence"/>
</dbReference>
<accession>A0A017H7K4</accession>
<dbReference type="NCBIfam" id="TIGR00370">
    <property type="entry name" value="5-oxoprolinase subunit PxpB"/>
    <property type="match status" value="1"/>
</dbReference>
<evidence type="ECO:0000313" key="2">
    <source>
        <dbReference type="EMBL" id="KID49423.1"/>
    </source>
</evidence>
<gene>
    <name evidence="2" type="ORF">C095_04550</name>
</gene>
<sequence length="249" mass="28468">MENSVTFLFSGDSALVMEFGNEISVDINKKIRKMMDNIKKEKIDGIVELVPTYCSLLVNYDALKLDYQSLVEKLKNLLQDEKETMEEEEVTLIEIPTLYNDDFGPDLSYVAQYNKLSKEEVIDIHTGRDYLVYMLGFMPGFTYLGGMSEKIATPRLESPRLQIYPGSVGIAGKQTGMYPSLSPGGWRIIGRTPLKLYNPDSDPPVYINAGDYIRYVSISEEEYNRILKEVENKEYKLKIRKVKRGELNA</sequence>
<keyword evidence="2" id="KW-0378">Hydrolase</keyword>
<proteinExistence type="predicted"/>
<dbReference type="InterPro" id="IPR029000">
    <property type="entry name" value="Cyclophilin-like_dom_sf"/>
</dbReference>